<comment type="caution">
    <text evidence="2">The sequence shown here is derived from an EMBL/GenBank/DDBJ whole genome shotgun (WGS) entry which is preliminary data.</text>
</comment>
<evidence type="ECO:0000313" key="2">
    <source>
        <dbReference type="EMBL" id="MBZ4040155.1"/>
    </source>
</evidence>
<dbReference type="CDD" id="cd14845">
    <property type="entry name" value="L-Ala-D-Glu_peptidase_like"/>
    <property type="match status" value="1"/>
</dbReference>
<keyword evidence="3" id="KW-1185">Reference proteome</keyword>
<evidence type="ECO:0000259" key="1">
    <source>
        <dbReference type="Pfam" id="PF13539"/>
    </source>
</evidence>
<reference evidence="2 3" key="1">
    <citation type="submission" date="2021-09" db="EMBL/GenBank/DDBJ databases">
        <title>Lysobacter sp. 13A isolated from the river sediment.</title>
        <authorList>
            <person name="Liu H."/>
            <person name="Li S."/>
            <person name="Mao S."/>
        </authorList>
    </citation>
    <scope>NUCLEOTIDE SEQUENCE [LARGE SCALE GENOMIC DNA]</scope>
    <source>
        <strain evidence="2 3">13A</strain>
    </source>
</reference>
<dbReference type="InterPro" id="IPR039561">
    <property type="entry name" value="Peptidase_M15C"/>
</dbReference>
<gene>
    <name evidence="2" type="ORF">K6753_11500</name>
</gene>
<dbReference type="EMBL" id="JAINZW010000005">
    <property type="protein sequence ID" value="MBZ4040155.1"/>
    <property type="molecule type" value="Genomic_DNA"/>
</dbReference>
<sequence length="200" mass="21866">MSERLFRDDVLFTQRLLAADRLYAGALDGLWGPLTEAAWQEFQSRSRQLRSDLGEFDLRSESAIATLSLPAQAAARASLRRILDAGFEARIISGTRTWAQQNALFRQGRYGNPGPVVTRARGGQSLHNFGIAWDIGLFTASGGYVTDVEPYARAAVHGTIDGVEWGGHWMGFPDPSHYQLATGEALAALRTRFQAGQALA</sequence>
<evidence type="ECO:0000313" key="3">
    <source>
        <dbReference type="Proteomes" id="UP001430954"/>
    </source>
</evidence>
<dbReference type="RefSeq" id="WP_223676611.1">
    <property type="nucleotide sequence ID" value="NZ_JAINZW010000005.1"/>
</dbReference>
<protein>
    <submittedName>
        <fullName evidence="2">M15 family metallopeptidase</fullName>
    </submittedName>
</protein>
<dbReference type="InterPro" id="IPR036365">
    <property type="entry name" value="PGBD-like_sf"/>
</dbReference>
<dbReference type="Gene3D" id="3.30.1380.10">
    <property type="match status" value="1"/>
</dbReference>
<name>A0ABS7T8H9_9GAMM</name>
<dbReference type="SUPFAM" id="SSF47090">
    <property type="entry name" value="PGBD-like"/>
    <property type="match status" value="1"/>
</dbReference>
<feature type="domain" description="Peptidase M15C" evidence="1">
    <location>
        <begin position="121"/>
        <end position="180"/>
    </location>
</feature>
<dbReference type="Pfam" id="PF13539">
    <property type="entry name" value="Peptidase_M15_4"/>
    <property type="match status" value="1"/>
</dbReference>
<organism evidence="2 3">
    <name type="scientific">Novilysobacter selenitireducens</name>
    <dbReference type="NCBI Taxonomy" id="2872639"/>
    <lineage>
        <taxon>Bacteria</taxon>
        <taxon>Pseudomonadati</taxon>
        <taxon>Pseudomonadota</taxon>
        <taxon>Gammaproteobacteria</taxon>
        <taxon>Lysobacterales</taxon>
        <taxon>Lysobacteraceae</taxon>
        <taxon>Novilysobacter</taxon>
    </lineage>
</organism>
<proteinExistence type="predicted"/>
<dbReference type="Proteomes" id="UP001430954">
    <property type="component" value="Unassembled WGS sequence"/>
</dbReference>
<dbReference type="InterPro" id="IPR009045">
    <property type="entry name" value="Zn_M74/Hedgehog-like"/>
</dbReference>
<dbReference type="SUPFAM" id="SSF55166">
    <property type="entry name" value="Hedgehog/DD-peptidase"/>
    <property type="match status" value="1"/>
</dbReference>
<accession>A0ABS7T8H9</accession>